<keyword evidence="1" id="KW-0479">Metal-binding</keyword>
<dbReference type="PANTHER" id="PTHR11749">
    <property type="entry name" value="RIBULOSE-5-PHOSPHATE-3-EPIMERASE"/>
    <property type="match status" value="1"/>
</dbReference>
<dbReference type="InterPro" id="IPR011060">
    <property type="entry name" value="RibuloseP-bd_barrel"/>
</dbReference>
<dbReference type="Proteomes" id="UP001208245">
    <property type="component" value="Unassembled WGS sequence"/>
</dbReference>
<keyword evidence="2 3" id="KW-0413">Isomerase</keyword>
<evidence type="ECO:0000256" key="2">
    <source>
        <dbReference type="ARBA" id="ARBA00023235"/>
    </source>
</evidence>
<reference evidence="3 4" key="1">
    <citation type="journal article" date="2020" name="Int. J. Syst. Evol. Microbiol.">
        <title>Ureaplasma miroungigenitalium sp. nov. isolated from northern elephant seals (Mirounga angustirostris) and Ureaplasma zalophigenitalium sp. nov. isolated from California sea lions (Zalophus californianus).</title>
        <authorList>
            <person name="Volokhov D.V."/>
            <person name="Gulland F.M."/>
            <person name="Gao Y."/>
            <person name="Chizhikov V.E."/>
        </authorList>
    </citation>
    <scope>NUCLEOTIDE SEQUENCE [LARGE SCALE GENOMIC DNA]</scope>
    <source>
        <strain evidence="3 4">ES3182-GEN</strain>
    </source>
</reference>
<dbReference type="EMBL" id="JAOXHL010000002">
    <property type="protein sequence ID" value="MCV3728567.1"/>
    <property type="molecule type" value="Genomic_DNA"/>
</dbReference>
<proteinExistence type="predicted"/>
<keyword evidence="4" id="KW-1185">Reference proteome</keyword>
<comment type="caution">
    <text evidence="3">The sequence shown here is derived from an EMBL/GenBank/DDBJ whole genome shotgun (WGS) entry which is preliminary data.</text>
</comment>
<dbReference type="PROSITE" id="PS01086">
    <property type="entry name" value="RIBUL_P_3_EPIMER_2"/>
    <property type="match status" value="1"/>
</dbReference>
<evidence type="ECO:0000313" key="3">
    <source>
        <dbReference type="EMBL" id="MCV3728567.1"/>
    </source>
</evidence>
<protein>
    <submittedName>
        <fullName evidence="3">Ribulose-phosphate 3-epimerase</fullName>
        <ecNumber evidence="3">5.1.3.1</ecNumber>
    </submittedName>
</protein>
<dbReference type="GO" id="GO:0004750">
    <property type="term" value="F:D-ribulose-phosphate 3-epimerase activity"/>
    <property type="evidence" value="ECO:0007669"/>
    <property type="project" value="UniProtKB-EC"/>
</dbReference>
<dbReference type="RefSeq" id="WP_263821882.1">
    <property type="nucleotide sequence ID" value="NZ_JAOXHK010000004.1"/>
</dbReference>
<dbReference type="Gene3D" id="3.20.20.70">
    <property type="entry name" value="Aldolase class I"/>
    <property type="match status" value="1"/>
</dbReference>
<dbReference type="InterPro" id="IPR000056">
    <property type="entry name" value="Ribul_P_3_epim-like"/>
</dbReference>
<evidence type="ECO:0000313" key="4">
    <source>
        <dbReference type="Proteomes" id="UP001208245"/>
    </source>
</evidence>
<sequence length="222" mass="25763">MSQYLYSLLAFSADLKERKQQIKQFKTHGFRRCHFDVMDQIYVANKAFTPADLQLLNQNQIAVHVHLMVIDPVNYIQLYLHENIQALSFHFEMQDVQTNLVCIQTLKKHQIKAGIALHPYVKISDYLYLLKEVDYVTLMSVVPGKGGQAFLAQTDDRLVELINLREQHALNFEIEIDGGITLDIIDKYKNQIDYYVSGSFLVKKIDQLAEVQKTFKTLVRPK</sequence>
<name>A0ABT3BMW5_9BACT</name>
<dbReference type="EC" id="5.1.3.1" evidence="3"/>
<accession>A0ABT3BMW5</accession>
<dbReference type="Pfam" id="PF00834">
    <property type="entry name" value="Ribul_P_3_epim"/>
    <property type="match status" value="1"/>
</dbReference>
<dbReference type="SUPFAM" id="SSF51366">
    <property type="entry name" value="Ribulose-phoshate binding barrel"/>
    <property type="match status" value="1"/>
</dbReference>
<gene>
    <name evidence="3" type="ORF">OF376_02155</name>
</gene>
<evidence type="ECO:0000256" key="1">
    <source>
        <dbReference type="ARBA" id="ARBA00022723"/>
    </source>
</evidence>
<dbReference type="InterPro" id="IPR013785">
    <property type="entry name" value="Aldolase_TIM"/>
</dbReference>
<organism evidence="3 4">
    <name type="scientific">Ureaplasma miroungigenitalium</name>
    <dbReference type="NCBI Taxonomy" id="1042321"/>
    <lineage>
        <taxon>Bacteria</taxon>
        <taxon>Bacillati</taxon>
        <taxon>Mycoplasmatota</taxon>
        <taxon>Mycoplasmoidales</taxon>
        <taxon>Mycoplasmoidaceae</taxon>
        <taxon>Ureaplasma</taxon>
    </lineage>
</organism>
<dbReference type="NCBIfam" id="NF004076">
    <property type="entry name" value="PRK05581.1-4"/>
    <property type="match status" value="1"/>
</dbReference>